<accession>A0A645HYL0</accession>
<feature type="compositionally biased region" description="Basic and acidic residues" evidence="1">
    <location>
        <begin position="11"/>
        <end position="32"/>
    </location>
</feature>
<proteinExistence type="predicted"/>
<name>A0A645HYL0_9ZZZZ</name>
<evidence type="ECO:0000313" key="2">
    <source>
        <dbReference type="EMBL" id="MPN44131.1"/>
    </source>
</evidence>
<gene>
    <name evidence="2" type="ORF">SDC9_191692</name>
</gene>
<reference evidence="2" key="1">
    <citation type="submission" date="2019-08" db="EMBL/GenBank/DDBJ databases">
        <authorList>
            <person name="Kucharzyk K."/>
            <person name="Murdoch R.W."/>
            <person name="Higgins S."/>
            <person name="Loffler F."/>
        </authorList>
    </citation>
    <scope>NUCLEOTIDE SEQUENCE</scope>
</reference>
<feature type="compositionally biased region" description="Polar residues" evidence="1">
    <location>
        <begin position="1"/>
        <end position="10"/>
    </location>
</feature>
<sequence>MLADGSNAQQENRRTNNEKSSKRCFGGRHDDGNAGGLRRHLGRHGCPRGRRHGRRRCGGIQNRRHRAADGCGCGVRHLGQAGRTDRHRRDQRGGRRFGKADRTDLSRLPVGQHRLSGYGEEADSGGQGGGHHGRLLQRVPGGYPPHRRAERRTAVLQQPV</sequence>
<feature type="compositionally biased region" description="Basic residues" evidence="1">
    <location>
        <begin position="37"/>
        <end position="66"/>
    </location>
</feature>
<feature type="compositionally biased region" description="Basic and acidic residues" evidence="1">
    <location>
        <begin position="83"/>
        <end position="105"/>
    </location>
</feature>
<organism evidence="2">
    <name type="scientific">bioreactor metagenome</name>
    <dbReference type="NCBI Taxonomy" id="1076179"/>
    <lineage>
        <taxon>unclassified sequences</taxon>
        <taxon>metagenomes</taxon>
        <taxon>ecological metagenomes</taxon>
    </lineage>
</organism>
<dbReference type="AlphaFoldDB" id="A0A645HYL0"/>
<evidence type="ECO:0000256" key="1">
    <source>
        <dbReference type="SAM" id="MobiDB-lite"/>
    </source>
</evidence>
<dbReference type="EMBL" id="VSSQ01103010">
    <property type="protein sequence ID" value="MPN44131.1"/>
    <property type="molecule type" value="Genomic_DNA"/>
</dbReference>
<comment type="caution">
    <text evidence="2">The sequence shown here is derived from an EMBL/GenBank/DDBJ whole genome shotgun (WGS) entry which is preliminary data.</text>
</comment>
<protein>
    <submittedName>
        <fullName evidence="2">Uncharacterized protein</fullName>
    </submittedName>
</protein>
<feature type="region of interest" description="Disordered" evidence="1">
    <location>
        <begin position="1"/>
        <end position="160"/>
    </location>
</feature>